<sequence length="337" mass="35823">MNGLYVAGAGMWLPPRMTLDEAATAGLRERPMGWSTGFASVCVAEKAPPEMAVLAARDALGRSGLEPDDIALLLHACTYHQGHDMWSPASYIQRLAVGNRCPAMEVRQMSNGGMAALELAAAYLTAAPGRSAALVTTADRFCLPGFDRWRSDPSTICGDGAAALVLSRHSGWARLLSLATVSDPGLERGGRGDRPFSPAPLSAAVPVDMTANTDVLVTELGLQNLLRRIERGQREAFDRATADAGVKFSDVDWFVLPNMGRTRMKAQFFDPFGIDPGRTLWDWGSTVGHLGAGDQFAGLALLSRQGTLHTGDLCLLAGIGAGFTWTVAVLEVVAPTK</sequence>
<dbReference type="Pfam" id="PF08545">
    <property type="entry name" value="ACP_syn_III"/>
    <property type="match status" value="1"/>
</dbReference>
<evidence type="ECO:0000313" key="6">
    <source>
        <dbReference type="EMBL" id="GAA0494736.1"/>
    </source>
</evidence>
<keyword evidence="2" id="KW-0808">Transferase</keyword>
<evidence type="ECO:0000256" key="2">
    <source>
        <dbReference type="ARBA" id="ARBA00022679"/>
    </source>
</evidence>
<dbReference type="InterPro" id="IPR013747">
    <property type="entry name" value="ACP_syn_III_C"/>
</dbReference>
<evidence type="ECO:0000313" key="7">
    <source>
        <dbReference type="Proteomes" id="UP001500909"/>
    </source>
</evidence>
<gene>
    <name evidence="6" type="ORF">GCM10010361_70120</name>
</gene>
<dbReference type="Gene3D" id="3.40.47.10">
    <property type="match status" value="2"/>
</dbReference>
<dbReference type="PANTHER" id="PTHR34069">
    <property type="entry name" value="3-OXOACYL-[ACYL-CARRIER-PROTEIN] SYNTHASE 3"/>
    <property type="match status" value="1"/>
</dbReference>
<keyword evidence="7" id="KW-1185">Reference proteome</keyword>
<evidence type="ECO:0000256" key="3">
    <source>
        <dbReference type="ARBA" id="ARBA00023315"/>
    </source>
</evidence>
<dbReference type="PANTHER" id="PTHR34069:SF2">
    <property type="entry name" value="BETA-KETOACYL-[ACYL-CARRIER-PROTEIN] SYNTHASE III"/>
    <property type="match status" value="1"/>
</dbReference>
<comment type="caution">
    <text evidence="6">The sequence shown here is derived from an EMBL/GenBank/DDBJ whole genome shotgun (WGS) entry which is preliminary data.</text>
</comment>
<feature type="domain" description="Beta-ketoacyl-[acyl-carrier-protein] synthase III C-terminal" evidence="4">
    <location>
        <begin position="242"/>
        <end position="331"/>
    </location>
</feature>
<dbReference type="RefSeq" id="WP_346099518.1">
    <property type="nucleotide sequence ID" value="NZ_BAAABY010000054.1"/>
</dbReference>
<keyword evidence="1" id="KW-0963">Cytoplasm</keyword>
<accession>A0ABN1BCD0</accession>
<dbReference type="InterPro" id="IPR016039">
    <property type="entry name" value="Thiolase-like"/>
</dbReference>
<evidence type="ECO:0000259" key="5">
    <source>
        <dbReference type="Pfam" id="PF08545"/>
    </source>
</evidence>
<organism evidence="6 7">
    <name type="scientific">Streptomyces olivaceiscleroticus</name>
    <dbReference type="NCBI Taxonomy" id="68245"/>
    <lineage>
        <taxon>Bacteria</taxon>
        <taxon>Bacillati</taxon>
        <taxon>Actinomycetota</taxon>
        <taxon>Actinomycetes</taxon>
        <taxon>Kitasatosporales</taxon>
        <taxon>Streptomycetaceae</taxon>
        <taxon>Streptomyces</taxon>
    </lineage>
</organism>
<protein>
    <submittedName>
        <fullName evidence="6">3-oxoacyl-[acyl-carrier-protein] synthase III C-terminal domain-containing protein</fullName>
    </submittedName>
</protein>
<reference evidence="6 7" key="1">
    <citation type="journal article" date="2019" name="Int. J. Syst. Evol. Microbiol.">
        <title>The Global Catalogue of Microorganisms (GCM) 10K type strain sequencing project: providing services to taxonomists for standard genome sequencing and annotation.</title>
        <authorList>
            <consortium name="The Broad Institute Genomics Platform"/>
            <consortium name="The Broad Institute Genome Sequencing Center for Infectious Disease"/>
            <person name="Wu L."/>
            <person name="Ma J."/>
        </authorList>
    </citation>
    <scope>NUCLEOTIDE SEQUENCE [LARGE SCALE GENOMIC DNA]</scope>
    <source>
        <strain evidence="6 7">JCM 4805</strain>
    </source>
</reference>
<feature type="domain" description="Beta-ketoacyl-[acyl-carrier-protein] synthase III N-terminal" evidence="5">
    <location>
        <begin position="105"/>
        <end position="183"/>
    </location>
</feature>
<name>A0ABN1BCD0_9ACTN</name>
<dbReference type="SUPFAM" id="SSF53901">
    <property type="entry name" value="Thiolase-like"/>
    <property type="match status" value="1"/>
</dbReference>
<evidence type="ECO:0000256" key="1">
    <source>
        <dbReference type="ARBA" id="ARBA00022490"/>
    </source>
</evidence>
<dbReference type="Proteomes" id="UP001500909">
    <property type="component" value="Unassembled WGS sequence"/>
</dbReference>
<dbReference type="Pfam" id="PF08541">
    <property type="entry name" value="ACP_syn_III_C"/>
    <property type="match status" value="1"/>
</dbReference>
<dbReference type="EMBL" id="BAAABY010000054">
    <property type="protein sequence ID" value="GAA0494736.1"/>
    <property type="molecule type" value="Genomic_DNA"/>
</dbReference>
<dbReference type="InterPro" id="IPR013751">
    <property type="entry name" value="ACP_syn_III_N"/>
</dbReference>
<keyword evidence="3" id="KW-0012">Acyltransferase</keyword>
<evidence type="ECO:0000259" key="4">
    <source>
        <dbReference type="Pfam" id="PF08541"/>
    </source>
</evidence>
<dbReference type="CDD" id="cd00827">
    <property type="entry name" value="init_cond_enzymes"/>
    <property type="match status" value="1"/>
</dbReference>
<proteinExistence type="predicted"/>